<evidence type="ECO:0000313" key="4">
    <source>
        <dbReference type="Proteomes" id="UP000076632"/>
    </source>
</evidence>
<evidence type="ECO:0000259" key="2">
    <source>
        <dbReference type="SMART" id="SM00906"/>
    </source>
</evidence>
<dbReference type="InterPro" id="IPR050797">
    <property type="entry name" value="Carb_Metab_Trans_Reg"/>
</dbReference>
<dbReference type="PANTHER" id="PTHR31668">
    <property type="entry name" value="GLUCOSE TRANSPORT TRANSCRIPTION REGULATOR RGT1-RELATED-RELATED"/>
    <property type="match status" value="1"/>
</dbReference>
<dbReference type="PANTHER" id="PTHR31668:SF10">
    <property type="entry name" value="ZN(II)2CYS6 TRANSCRIPTION FACTOR (EUROFUNG)"/>
    <property type="match status" value="1"/>
</dbReference>
<keyword evidence="4" id="KW-1185">Reference proteome</keyword>
<dbReference type="SMART" id="SM00906">
    <property type="entry name" value="Fungal_trans"/>
    <property type="match status" value="1"/>
</dbReference>
<dbReference type="GO" id="GO:0001080">
    <property type="term" value="P:nitrogen catabolite activation of transcription from RNA polymerase II promoter"/>
    <property type="evidence" value="ECO:0007669"/>
    <property type="project" value="TreeGrafter"/>
</dbReference>
<name>A0A165J002_XYLHT</name>
<dbReference type="Pfam" id="PF04082">
    <property type="entry name" value="Fungal_trans"/>
    <property type="match status" value="1"/>
</dbReference>
<sequence>MTGDRIARIYVQLVFHAVEESPVAKRTLLLKHLRRTRKTNNRAKTVDNPEQENIELNSNVNDGTEAAADLSLLPSYEGTNPRAINTSRSPTSPVHLMDNENNANRHLLSNFTSSFAGAEEEDSHIIGPAMAVDSEILENYLSTVLDNGSTLRMIRTSSKSNTSSQHARPTMFTTARRRPLGLLKNQNPTSNKCEMVEKLVEPHLQDLVDLYFGKVNICFPLLDERSFKKLFSENKEKISPALLSNLYTNSMIYWRHSPLLSRDRCPDIRFCWLQSCEALHSELFLSPGTSAIITILLNIGGRPSTSVFGNAGLLGTAVALSHALGLNRDPTEWDISSLEKRLRIRIWWALVIHDRWYSLAYGTPPQIHRSQHDVPIPTIRDLCTANTSSAERLAASVFISLTTLTEVLGRYLEYLYDLEKDQRKAREITPSTLELLLSHWERSLDAVVCKIVLHGYDLDAPGAANLRLAYLATRLLLRRIQLDLDKQVQGVDEEAITHRYIQAEKAAEDIVHFAQALNENHLTGFWIPTSAFSLTSATTLLLRSALRAKNFGPGGPLAIAKDMICTLQSHHRKFGWDLADNCLGQYADIIEKICPPNGDVYEPSLPDFEQLMMFDFPGLDDLFPNIWDFPGI</sequence>
<dbReference type="InParanoid" id="A0A165J002"/>
<dbReference type="OrthoDB" id="3034343at2759"/>
<dbReference type="CDD" id="cd12148">
    <property type="entry name" value="fungal_TF_MHR"/>
    <property type="match status" value="1"/>
</dbReference>
<dbReference type="GO" id="GO:0003677">
    <property type="term" value="F:DNA binding"/>
    <property type="evidence" value="ECO:0007669"/>
    <property type="project" value="InterPro"/>
</dbReference>
<feature type="domain" description="Xylanolytic transcriptional activator regulatory" evidence="2">
    <location>
        <begin position="310"/>
        <end position="382"/>
    </location>
</feature>
<dbReference type="RefSeq" id="XP_018191157.1">
    <property type="nucleotide sequence ID" value="XM_018334805.1"/>
</dbReference>
<organism evidence="3 4">
    <name type="scientific">Xylona heveae (strain CBS 132557 / TC161)</name>
    <dbReference type="NCBI Taxonomy" id="1328760"/>
    <lineage>
        <taxon>Eukaryota</taxon>
        <taxon>Fungi</taxon>
        <taxon>Dikarya</taxon>
        <taxon>Ascomycota</taxon>
        <taxon>Pezizomycotina</taxon>
        <taxon>Xylonomycetes</taxon>
        <taxon>Xylonales</taxon>
        <taxon>Xylonaceae</taxon>
        <taxon>Xylona</taxon>
    </lineage>
</organism>
<evidence type="ECO:0000313" key="3">
    <source>
        <dbReference type="EMBL" id="KZF25602.1"/>
    </source>
</evidence>
<dbReference type="STRING" id="1328760.A0A165J002"/>
<proteinExistence type="predicted"/>
<reference evidence="3 4" key="1">
    <citation type="journal article" date="2016" name="Fungal Biol.">
        <title>The genome of Xylona heveae provides a window into fungal endophytism.</title>
        <authorList>
            <person name="Gazis R."/>
            <person name="Kuo A."/>
            <person name="Riley R."/>
            <person name="LaButti K."/>
            <person name="Lipzen A."/>
            <person name="Lin J."/>
            <person name="Amirebrahimi M."/>
            <person name="Hesse C.N."/>
            <person name="Spatafora J.W."/>
            <person name="Henrissat B."/>
            <person name="Hainaut M."/>
            <person name="Grigoriev I.V."/>
            <person name="Hibbett D.S."/>
        </authorList>
    </citation>
    <scope>NUCLEOTIDE SEQUENCE [LARGE SCALE GENOMIC DNA]</scope>
    <source>
        <strain evidence="3 4">TC161</strain>
    </source>
</reference>
<accession>A0A165J002</accession>
<dbReference type="AlphaFoldDB" id="A0A165J002"/>
<dbReference type="GO" id="GO:0005634">
    <property type="term" value="C:nucleus"/>
    <property type="evidence" value="ECO:0007669"/>
    <property type="project" value="TreeGrafter"/>
</dbReference>
<dbReference type="GO" id="GO:0006351">
    <property type="term" value="P:DNA-templated transcription"/>
    <property type="evidence" value="ECO:0007669"/>
    <property type="project" value="InterPro"/>
</dbReference>
<dbReference type="EMBL" id="KV407455">
    <property type="protein sequence ID" value="KZF25602.1"/>
    <property type="molecule type" value="Genomic_DNA"/>
</dbReference>
<dbReference type="InterPro" id="IPR007219">
    <property type="entry name" value="XnlR_reg_dom"/>
</dbReference>
<dbReference type="GeneID" id="28899942"/>
<dbReference type="GO" id="GO:0008270">
    <property type="term" value="F:zinc ion binding"/>
    <property type="evidence" value="ECO:0007669"/>
    <property type="project" value="InterPro"/>
</dbReference>
<gene>
    <name evidence="3" type="ORF">L228DRAFT_266062</name>
</gene>
<dbReference type="OMA" id="RMKIWWS"/>
<evidence type="ECO:0000256" key="1">
    <source>
        <dbReference type="ARBA" id="ARBA00023242"/>
    </source>
</evidence>
<keyword evidence="1" id="KW-0539">Nucleus</keyword>
<protein>
    <recommendedName>
        <fullName evidence="2">Xylanolytic transcriptional activator regulatory domain-containing protein</fullName>
    </recommendedName>
</protein>
<dbReference type="Proteomes" id="UP000076632">
    <property type="component" value="Unassembled WGS sequence"/>
</dbReference>